<organism evidence="3 4">
    <name type="scientific">Salegentibacter echinorum</name>
    <dbReference type="NCBI Taxonomy" id="1073325"/>
    <lineage>
        <taxon>Bacteria</taxon>
        <taxon>Pseudomonadati</taxon>
        <taxon>Bacteroidota</taxon>
        <taxon>Flavobacteriia</taxon>
        <taxon>Flavobacteriales</taxon>
        <taxon>Flavobacteriaceae</taxon>
        <taxon>Salegentibacter</taxon>
    </lineage>
</organism>
<dbReference type="Pfam" id="PF21294">
    <property type="entry name" value="Polysacc_lyase_14"/>
    <property type="match status" value="1"/>
</dbReference>
<evidence type="ECO:0000259" key="2">
    <source>
        <dbReference type="Pfam" id="PF21294"/>
    </source>
</evidence>
<protein>
    <recommendedName>
        <fullName evidence="2">Polysaccharide lyase 14 domain-containing protein</fullName>
    </recommendedName>
</protein>
<proteinExistence type="predicted"/>
<gene>
    <name evidence="3" type="ORF">SAMN05444483_105152</name>
</gene>
<feature type="domain" description="Polysaccharide lyase 14" evidence="2">
    <location>
        <begin position="127"/>
        <end position="303"/>
    </location>
</feature>
<dbReference type="STRING" id="1073325.SAMN05444483_105152"/>
<dbReference type="RefSeq" id="WP_072879405.1">
    <property type="nucleotide sequence ID" value="NZ_FQVT01000005.1"/>
</dbReference>
<reference evidence="4" key="1">
    <citation type="submission" date="2016-11" db="EMBL/GenBank/DDBJ databases">
        <authorList>
            <person name="Varghese N."/>
            <person name="Submissions S."/>
        </authorList>
    </citation>
    <scope>NUCLEOTIDE SEQUENCE [LARGE SCALE GENOMIC DNA]</scope>
    <source>
        <strain evidence="4">DSM 24579</strain>
    </source>
</reference>
<dbReference type="InterPro" id="IPR048958">
    <property type="entry name" value="Polysacc_lyase_14"/>
</dbReference>
<dbReference type="PANTHER" id="PTHR40124:SF1">
    <property type="entry name" value="DISAGGREGATASE RELATED REPEAT PROTEIN"/>
    <property type="match status" value="1"/>
</dbReference>
<evidence type="ECO:0000313" key="3">
    <source>
        <dbReference type="EMBL" id="SHG15382.1"/>
    </source>
</evidence>
<dbReference type="PROSITE" id="PS51257">
    <property type="entry name" value="PROKAR_LIPOPROTEIN"/>
    <property type="match status" value="1"/>
</dbReference>
<dbReference type="OrthoDB" id="1329056at2"/>
<accession>A0A1M5HHR6</accession>
<dbReference type="Proteomes" id="UP000183945">
    <property type="component" value="Unassembled WGS sequence"/>
</dbReference>
<evidence type="ECO:0000313" key="4">
    <source>
        <dbReference type="Proteomes" id="UP000183945"/>
    </source>
</evidence>
<name>A0A1M5HHR6_SALEC</name>
<dbReference type="Gene3D" id="2.60.120.200">
    <property type="match status" value="1"/>
</dbReference>
<keyword evidence="4" id="KW-1185">Reference proteome</keyword>
<dbReference type="AlphaFoldDB" id="A0A1M5HHR6"/>
<feature type="region of interest" description="Disordered" evidence="1">
    <location>
        <begin position="41"/>
        <end position="62"/>
    </location>
</feature>
<evidence type="ECO:0000256" key="1">
    <source>
        <dbReference type="SAM" id="MobiDB-lite"/>
    </source>
</evidence>
<dbReference type="PANTHER" id="PTHR40124">
    <property type="match status" value="1"/>
</dbReference>
<dbReference type="EMBL" id="FQVT01000005">
    <property type="protein sequence ID" value="SHG15382.1"/>
    <property type="molecule type" value="Genomic_DNA"/>
</dbReference>
<sequence length="310" mass="35300">MRNFNKLSDLTKRNFFPVLISLISFTSIGCQSEDLSLDDNMEDTLYNEPDPENDTTTKSSINDSRWVGFNTGNTSINSETSAENIFDNKISGWDTGVAKIESNKLKITLPERAGTSNGMECRLDVTDNPKYQLYFDVKFQDNFDFSRGGKLGFGFAIGDGVTGGRWEEAVNENKGGSFRVMWRGDSAEPYLFPYVYYKDMQGFNGNDFKHKKFNITDNRTYRVRLTIKTNTSASKANGYAKMEVKQSGESNYTKVWETSSIRWSGNSSASKRNIKTFYFSTFRGGKTNEWDGNNGSQSIYFDNLKWYQID</sequence>